<feature type="domain" description="ER-bound oxygenase mpaB/mpaB'/Rubber oxygenase catalytic" evidence="2">
    <location>
        <begin position="78"/>
        <end position="129"/>
    </location>
</feature>
<dbReference type="EMBL" id="JBHSAX010000005">
    <property type="protein sequence ID" value="MFC3961413.1"/>
    <property type="molecule type" value="Genomic_DNA"/>
</dbReference>
<evidence type="ECO:0000259" key="2">
    <source>
        <dbReference type="Pfam" id="PF09995"/>
    </source>
</evidence>
<name>A0ABV8DNI7_9NOCA</name>
<dbReference type="Proteomes" id="UP001595696">
    <property type="component" value="Unassembled WGS sequence"/>
</dbReference>
<sequence length="150" mass="16312">MSIKPPGERGAAQPGMPVADAGDETAPGRWTPPRPWGPDSLSWKRGIAWRTALAGRATLLMQAADGGARPLPPHPRFPLRTPVWKIPALPLAALLRLTTAGYLPPVLRERLGLPWDHPRAARFATVVAVTDGLDRLLPERIRHPLSSRTV</sequence>
<protein>
    <submittedName>
        <fullName evidence="3">Oxygenase MpaB family protein</fullName>
    </submittedName>
</protein>
<reference evidence="4" key="1">
    <citation type="journal article" date="2019" name="Int. J. Syst. Evol. Microbiol.">
        <title>The Global Catalogue of Microorganisms (GCM) 10K type strain sequencing project: providing services to taxonomists for standard genome sequencing and annotation.</title>
        <authorList>
            <consortium name="The Broad Institute Genomics Platform"/>
            <consortium name="The Broad Institute Genome Sequencing Center for Infectious Disease"/>
            <person name="Wu L."/>
            <person name="Ma J."/>
        </authorList>
    </citation>
    <scope>NUCLEOTIDE SEQUENCE [LARGE SCALE GENOMIC DNA]</scope>
    <source>
        <strain evidence="4">CGMCC 4.7330</strain>
    </source>
</reference>
<dbReference type="InterPro" id="IPR018713">
    <property type="entry name" value="MPAB/Lcp_cat_dom"/>
</dbReference>
<evidence type="ECO:0000313" key="4">
    <source>
        <dbReference type="Proteomes" id="UP001595696"/>
    </source>
</evidence>
<evidence type="ECO:0000256" key="1">
    <source>
        <dbReference type="SAM" id="MobiDB-lite"/>
    </source>
</evidence>
<proteinExistence type="predicted"/>
<feature type="region of interest" description="Disordered" evidence="1">
    <location>
        <begin position="1"/>
        <end position="39"/>
    </location>
</feature>
<dbReference type="Pfam" id="PF09995">
    <property type="entry name" value="MPAB_Lcp_cat"/>
    <property type="match status" value="1"/>
</dbReference>
<gene>
    <name evidence="3" type="ORF">ACFO0B_05350</name>
</gene>
<keyword evidence="4" id="KW-1185">Reference proteome</keyword>
<organism evidence="3 4">
    <name type="scientific">Nocardia jiangsuensis</name>
    <dbReference type="NCBI Taxonomy" id="1691563"/>
    <lineage>
        <taxon>Bacteria</taxon>
        <taxon>Bacillati</taxon>
        <taxon>Actinomycetota</taxon>
        <taxon>Actinomycetes</taxon>
        <taxon>Mycobacteriales</taxon>
        <taxon>Nocardiaceae</taxon>
        <taxon>Nocardia</taxon>
    </lineage>
</organism>
<dbReference type="RefSeq" id="WP_378611168.1">
    <property type="nucleotide sequence ID" value="NZ_JBHSAX010000005.1"/>
</dbReference>
<evidence type="ECO:0000313" key="3">
    <source>
        <dbReference type="EMBL" id="MFC3961413.1"/>
    </source>
</evidence>
<comment type="caution">
    <text evidence="3">The sequence shown here is derived from an EMBL/GenBank/DDBJ whole genome shotgun (WGS) entry which is preliminary data.</text>
</comment>
<accession>A0ABV8DNI7</accession>